<evidence type="ECO:0000313" key="2">
    <source>
        <dbReference type="Proteomes" id="UP000006073"/>
    </source>
</evidence>
<protein>
    <submittedName>
        <fullName evidence="1">Uncharacterized protein</fullName>
    </submittedName>
</protein>
<dbReference type="AlphaFoldDB" id="S2D3H8"/>
<comment type="caution">
    <text evidence="1">The sequence shown here is derived from an EMBL/GenBank/DDBJ whole genome shotgun (WGS) entry which is preliminary data.</text>
</comment>
<accession>S2D3H8</accession>
<proteinExistence type="predicted"/>
<keyword evidence="2" id="KW-1185">Reference proteome</keyword>
<dbReference type="Proteomes" id="UP000006073">
    <property type="component" value="Unassembled WGS sequence"/>
</dbReference>
<name>S2D3H8_INDAL</name>
<organism evidence="1 2">
    <name type="scientific">Indibacter alkaliphilus (strain CCUG 57479 / KCTC 22604 / LW1)</name>
    <dbReference type="NCBI Taxonomy" id="1189612"/>
    <lineage>
        <taxon>Bacteria</taxon>
        <taxon>Pseudomonadati</taxon>
        <taxon>Bacteroidota</taxon>
        <taxon>Cytophagia</taxon>
        <taxon>Cytophagales</taxon>
        <taxon>Cyclobacteriaceae</taxon>
    </lineage>
</organism>
<sequence length="37" mass="4284">MFNSYPDFGRQDRGMLHFVMLSKVKHLISSKNEALSV</sequence>
<evidence type="ECO:0000313" key="1">
    <source>
        <dbReference type="EMBL" id="EOZ93872.1"/>
    </source>
</evidence>
<reference evidence="1 2" key="1">
    <citation type="journal article" date="2013" name="Genome Announc.">
        <title>Draft Genome Sequence of Indibacter alkaliphilus Strain LW1T, Isolated from Lonar Lake, a Haloalkaline Lake in the Buldana District of Maharashtra, India.</title>
        <authorList>
            <person name="Singh A."/>
            <person name="Kumar Jangir P."/>
            <person name="Sharma R."/>
            <person name="Singh A."/>
            <person name="Kumar Pinnaka A."/>
            <person name="Shivaji S."/>
        </authorList>
    </citation>
    <scope>NUCLEOTIDE SEQUENCE [LARGE SCALE GENOMIC DNA]</scope>
    <source>
        <strain evidence="2">CCUG 57479 / KCTC 22604 / LW1</strain>
    </source>
</reference>
<gene>
    <name evidence="1" type="ORF">A33Q_3477</name>
</gene>
<dbReference type="EMBL" id="ALWO02000044">
    <property type="protein sequence ID" value="EOZ93872.1"/>
    <property type="molecule type" value="Genomic_DNA"/>
</dbReference>